<evidence type="ECO:0000313" key="2">
    <source>
        <dbReference type="Proteomes" id="UP000246352"/>
    </source>
</evidence>
<proteinExistence type="predicted"/>
<protein>
    <submittedName>
        <fullName evidence="1">Uncharacterized protein</fullName>
    </submittedName>
</protein>
<dbReference type="Proteomes" id="UP000246352">
    <property type="component" value="Unassembled WGS sequence"/>
</dbReference>
<sequence length="159" mass="17425">MQDARCILLRGGSIDFQIVSSADMNTLELPSGKANLSVAAHSFALLENGQRSKYTNYFYVVARQQLAILRLDTAPDHDFIDDEVIALGSHGSNGMTHACQCSLQYMAYAKGNGGLSSAYIFGNEAVGVAEQMLRHHFYKGVHRYMEHGHASNCLHGACR</sequence>
<dbReference type="EMBL" id="QGTR01000001">
    <property type="protein sequence ID" value="PWW04050.1"/>
    <property type="molecule type" value="Genomic_DNA"/>
</dbReference>
<comment type="caution">
    <text evidence="1">The sequence shown here is derived from an EMBL/GenBank/DDBJ whole genome shotgun (WGS) entry which is preliminary data.</text>
</comment>
<dbReference type="AlphaFoldDB" id="A0A317PX30"/>
<keyword evidence="2" id="KW-1185">Reference proteome</keyword>
<organism evidence="1 2">
    <name type="scientific">Hoeflea marina</name>
    <dbReference type="NCBI Taxonomy" id="274592"/>
    <lineage>
        <taxon>Bacteria</taxon>
        <taxon>Pseudomonadati</taxon>
        <taxon>Pseudomonadota</taxon>
        <taxon>Alphaproteobacteria</taxon>
        <taxon>Hyphomicrobiales</taxon>
        <taxon>Rhizobiaceae</taxon>
        <taxon>Hoeflea</taxon>
    </lineage>
</organism>
<name>A0A317PX30_9HYPH</name>
<accession>A0A317PX30</accession>
<evidence type="ECO:0000313" key="1">
    <source>
        <dbReference type="EMBL" id="PWW04050.1"/>
    </source>
</evidence>
<gene>
    <name evidence="1" type="ORF">DFR52_101740</name>
</gene>
<reference evidence="1 2" key="1">
    <citation type="submission" date="2018-05" db="EMBL/GenBank/DDBJ databases">
        <title>Genomic Encyclopedia of Type Strains, Phase IV (KMG-IV): sequencing the most valuable type-strain genomes for metagenomic binning, comparative biology and taxonomic classification.</title>
        <authorList>
            <person name="Goeker M."/>
        </authorList>
    </citation>
    <scope>NUCLEOTIDE SEQUENCE [LARGE SCALE GENOMIC DNA]</scope>
    <source>
        <strain evidence="1 2">DSM 16791</strain>
    </source>
</reference>